<dbReference type="SUPFAM" id="SSF56436">
    <property type="entry name" value="C-type lectin-like"/>
    <property type="match status" value="1"/>
</dbReference>
<evidence type="ECO:0000313" key="3">
    <source>
        <dbReference type="RefSeq" id="XP_055863712.1"/>
    </source>
</evidence>
<dbReference type="AlphaFoldDB" id="A0A9W2YLY4"/>
<gene>
    <name evidence="3 4" type="primary">LOC106074977</name>
</gene>
<organism evidence="2 3">
    <name type="scientific">Biomphalaria glabrata</name>
    <name type="common">Bloodfluke planorb</name>
    <name type="synonym">Freshwater snail</name>
    <dbReference type="NCBI Taxonomy" id="6526"/>
    <lineage>
        <taxon>Eukaryota</taxon>
        <taxon>Metazoa</taxon>
        <taxon>Spiralia</taxon>
        <taxon>Lophotrochozoa</taxon>
        <taxon>Mollusca</taxon>
        <taxon>Gastropoda</taxon>
        <taxon>Heterobranchia</taxon>
        <taxon>Euthyneura</taxon>
        <taxon>Panpulmonata</taxon>
        <taxon>Hygrophila</taxon>
        <taxon>Lymnaeoidea</taxon>
        <taxon>Planorbidae</taxon>
        <taxon>Biomphalaria</taxon>
    </lineage>
</organism>
<evidence type="ECO:0000313" key="2">
    <source>
        <dbReference type="Proteomes" id="UP001165740"/>
    </source>
</evidence>
<dbReference type="InterPro" id="IPR001304">
    <property type="entry name" value="C-type_lectin-like"/>
</dbReference>
<sequence>MTNVTSYKHLHKHLYLRTMKCDQVIWCLFLVYHTRAFGQNLIAAPSTILKGLTERLDVNCTYFLDNTTNISSITSISISHWESSHFQELATVNTFNGISSSLPAANLTISGHIDGSGYLNLTWNTSSAVHRGVYQCNVRGLDATGHPVTLFNTVNVTGVNLESELLIEEIIKLRNYIDLQESEFLTFKEQVSTFITTWTHRMSSARKTLFNTPVTYNGSQYYIYTQTPVNIPGVAQASCELIGGNLVEVDDVDEYDFVHGLIRQYSVSVDYRIHFFVIGGSQDGDAEHWYYPHSNESLEYYRWAPDYPIDNPVANCLTLWRYYDWNMTNIDCDRDQKNYPISFMCEVKI</sequence>
<dbReference type="Proteomes" id="UP001165740">
    <property type="component" value="Chromosome 13"/>
</dbReference>
<dbReference type="OrthoDB" id="6131051at2759"/>
<evidence type="ECO:0000313" key="4">
    <source>
        <dbReference type="RefSeq" id="XP_055863713.1"/>
    </source>
</evidence>
<keyword evidence="2" id="KW-1185">Reference proteome</keyword>
<dbReference type="PROSITE" id="PS50041">
    <property type="entry name" value="C_TYPE_LECTIN_2"/>
    <property type="match status" value="1"/>
</dbReference>
<dbReference type="InterPro" id="IPR016186">
    <property type="entry name" value="C-type_lectin-like/link_sf"/>
</dbReference>
<dbReference type="RefSeq" id="XP_055863712.1">
    <property type="nucleotide sequence ID" value="XM_056007737.1"/>
</dbReference>
<dbReference type="RefSeq" id="XP_055863713.1">
    <property type="nucleotide sequence ID" value="XM_056007738.1"/>
</dbReference>
<dbReference type="CDD" id="cd00037">
    <property type="entry name" value="CLECT"/>
    <property type="match status" value="1"/>
</dbReference>
<accession>A0A9W2YLY4</accession>
<feature type="domain" description="C-type lectin" evidence="1">
    <location>
        <begin position="216"/>
        <end position="326"/>
    </location>
</feature>
<reference evidence="3 4" key="1">
    <citation type="submission" date="2025-04" db="UniProtKB">
        <authorList>
            <consortium name="RefSeq"/>
        </authorList>
    </citation>
    <scope>IDENTIFICATION</scope>
</reference>
<proteinExistence type="predicted"/>
<dbReference type="Gene3D" id="3.10.100.10">
    <property type="entry name" value="Mannose-Binding Protein A, subunit A"/>
    <property type="match status" value="1"/>
</dbReference>
<name>A0A9W2YLY4_BIOGL</name>
<dbReference type="InterPro" id="IPR016187">
    <property type="entry name" value="CTDL_fold"/>
</dbReference>
<protein>
    <submittedName>
        <fullName evidence="3 4">Uncharacterized protein LOC106074977 isoform X1</fullName>
    </submittedName>
</protein>
<dbReference type="GeneID" id="106074977"/>
<evidence type="ECO:0000259" key="1">
    <source>
        <dbReference type="PROSITE" id="PS50041"/>
    </source>
</evidence>
<dbReference type="SMART" id="SM00034">
    <property type="entry name" value="CLECT"/>
    <property type="match status" value="1"/>
</dbReference>